<organism evidence="1 2">
    <name type="scientific">Citrus sinensis</name>
    <name type="common">Sweet orange</name>
    <name type="synonym">Citrus aurantium var. sinensis</name>
    <dbReference type="NCBI Taxonomy" id="2711"/>
    <lineage>
        <taxon>Eukaryota</taxon>
        <taxon>Viridiplantae</taxon>
        <taxon>Streptophyta</taxon>
        <taxon>Embryophyta</taxon>
        <taxon>Tracheophyta</taxon>
        <taxon>Spermatophyta</taxon>
        <taxon>Magnoliopsida</taxon>
        <taxon>eudicotyledons</taxon>
        <taxon>Gunneridae</taxon>
        <taxon>Pentapetalae</taxon>
        <taxon>rosids</taxon>
        <taxon>malvids</taxon>
        <taxon>Sapindales</taxon>
        <taxon>Rutaceae</taxon>
        <taxon>Aurantioideae</taxon>
        <taxon>Citrus</taxon>
    </lineage>
</organism>
<gene>
    <name evidence="1" type="ORF">CISIN_1g0024082mg</name>
</gene>
<reference evidence="1 2" key="1">
    <citation type="submission" date="2014-04" db="EMBL/GenBank/DDBJ databases">
        <authorList>
            <consortium name="International Citrus Genome Consortium"/>
            <person name="Gmitter F."/>
            <person name="Chen C."/>
            <person name="Farmerie W."/>
            <person name="Harkins T."/>
            <person name="Desany B."/>
            <person name="Mohiuddin M."/>
            <person name="Kodira C."/>
            <person name="Borodovsky M."/>
            <person name="Lomsadze A."/>
            <person name="Burns P."/>
            <person name="Jenkins J."/>
            <person name="Prochnik S."/>
            <person name="Shu S."/>
            <person name="Chapman J."/>
            <person name="Pitluck S."/>
            <person name="Schmutz J."/>
            <person name="Rokhsar D."/>
        </authorList>
    </citation>
    <scope>NUCLEOTIDE SEQUENCE</scope>
</reference>
<evidence type="ECO:0000313" key="2">
    <source>
        <dbReference type="Proteomes" id="UP000027120"/>
    </source>
</evidence>
<dbReference type="AlphaFoldDB" id="A0A067GN77"/>
<evidence type="ECO:0000313" key="1">
    <source>
        <dbReference type="EMBL" id="KDO76766.1"/>
    </source>
</evidence>
<accession>A0A067GN77</accession>
<dbReference type="EMBL" id="KK784881">
    <property type="protein sequence ID" value="KDO76766.1"/>
    <property type="molecule type" value="Genomic_DNA"/>
</dbReference>
<sequence>MVMVVVKAMIWKCVEIWKKGRTMFWYLSKSGKSFFVGGPALPRKMISEGIVNEKRVEVF</sequence>
<feature type="non-terminal residue" evidence="1">
    <location>
        <position position="59"/>
    </location>
</feature>
<protein>
    <submittedName>
        <fullName evidence="1">Uncharacterized protein</fullName>
    </submittedName>
</protein>
<dbReference type="Proteomes" id="UP000027120">
    <property type="component" value="Unassembled WGS sequence"/>
</dbReference>
<keyword evidence="2" id="KW-1185">Reference proteome</keyword>
<name>A0A067GN77_CITSI</name>
<proteinExistence type="predicted"/>